<accession>A0A1N7RZ15</accession>
<name>A0A1N7RZ15_9BURK</name>
<dbReference type="EMBL" id="CYGY02000024">
    <property type="protein sequence ID" value="SIT40368.1"/>
    <property type="molecule type" value="Genomic_DNA"/>
</dbReference>
<organism evidence="1 2">
    <name type="scientific">Paraburkholderia piptadeniae</name>
    <dbReference type="NCBI Taxonomy" id="1701573"/>
    <lineage>
        <taxon>Bacteria</taxon>
        <taxon>Pseudomonadati</taxon>
        <taxon>Pseudomonadota</taxon>
        <taxon>Betaproteobacteria</taxon>
        <taxon>Burkholderiales</taxon>
        <taxon>Burkholderiaceae</taxon>
        <taxon>Paraburkholderia</taxon>
    </lineage>
</organism>
<dbReference type="AlphaFoldDB" id="A0A1N7RZ15"/>
<evidence type="ECO:0000313" key="1">
    <source>
        <dbReference type="EMBL" id="SIT40368.1"/>
    </source>
</evidence>
<reference evidence="1" key="1">
    <citation type="submission" date="2016-12" db="EMBL/GenBank/DDBJ databases">
        <authorList>
            <person name="Moulin L."/>
        </authorList>
    </citation>
    <scope>NUCLEOTIDE SEQUENCE [LARGE SCALE GENOMIC DNA]</scope>
    <source>
        <strain evidence="1">STM 7183</strain>
    </source>
</reference>
<sequence>MSSKSGWSLSSRVRALSFNGAASCLLALLFLIRFDRLLAAALDDLIFVDLPVLPESRACVAFRALAALTALTAGAADAVFAASGEAVLRRAGRADPEDVTMFPQENQGLKNVDCNFGYCGELR</sequence>
<gene>
    <name evidence="1" type="ORF">BN2476_240122</name>
</gene>
<proteinExistence type="predicted"/>
<comment type="caution">
    <text evidence="1">The sequence shown here is derived from an EMBL/GenBank/DDBJ whole genome shotgun (WGS) entry which is preliminary data.</text>
</comment>
<evidence type="ECO:0000313" key="2">
    <source>
        <dbReference type="Proteomes" id="UP000195569"/>
    </source>
</evidence>
<protein>
    <submittedName>
        <fullName evidence="1">Uncharacterized protein</fullName>
    </submittedName>
</protein>
<dbReference type="Proteomes" id="UP000195569">
    <property type="component" value="Unassembled WGS sequence"/>
</dbReference>
<keyword evidence="2" id="KW-1185">Reference proteome</keyword>